<name>A0A2P6REE0_ROSCH</name>
<evidence type="ECO:0000313" key="1">
    <source>
        <dbReference type="EMBL" id="PRQ44802.1"/>
    </source>
</evidence>
<evidence type="ECO:0000313" key="2">
    <source>
        <dbReference type="Proteomes" id="UP000238479"/>
    </source>
</evidence>
<keyword evidence="2" id="KW-1185">Reference proteome</keyword>
<accession>A0A2P6REE0</accession>
<gene>
    <name evidence="1" type="ORF">RchiOBHm_Chr3g0483271</name>
</gene>
<comment type="caution">
    <text evidence="1">The sequence shown here is derived from an EMBL/GenBank/DDBJ whole genome shotgun (WGS) entry which is preliminary data.</text>
</comment>
<dbReference type="Proteomes" id="UP000238479">
    <property type="component" value="Chromosome 3"/>
</dbReference>
<organism evidence="1 2">
    <name type="scientific">Rosa chinensis</name>
    <name type="common">China rose</name>
    <dbReference type="NCBI Taxonomy" id="74649"/>
    <lineage>
        <taxon>Eukaryota</taxon>
        <taxon>Viridiplantae</taxon>
        <taxon>Streptophyta</taxon>
        <taxon>Embryophyta</taxon>
        <taxon>Tracheophyta</taxon>
        <taxon>Spermatophyta</taxon>
        <taxon>Magnoliopsida</taxon>
        <taxon>eudicotyledons</taxon>
        <taxon>Gunneridae</taxon>
        <taxon>Pentapetalae</taxon>
        <taxon>rosids</taxon>
        <taxon>fabids</taxon>
        <taxon>Rosales</taxon>
        <taxon>Rosaceae</taxon>
        <taxon>Rosoideae</taxon>
        <taxon>Rosoideae incertae sedis</taxon>
        <taxon>Rosa</taxon>
    </lineage>
</organism>
<reference evidence="1 2" key="1">
    <citation type="journal article" date="2018" name="Nat. Genet.">
        <title>The Rosa genome provides new insights in the design of modern roses.</title>
        <authorList>
            <person name="Bendahmane M."/>
        </authorList>
    </citation>
    <scope>NUCLEOTIDE SEQUENCE [LARGE SCALE GENOMIC DNA]</scope>
    <source>
        <strain evidence="2">cv. Old Blush</strain>
    </source>
</reference>
<sequence length="63" mass="7575">MSLRPIFWIRFDPRKDPNQFGLKKLWDPPRAKQITNCKIQIKLHVGTTFCMLQITIELFFLLK</sequence>
<dbReference type="AlphaFoldDB" id="A0A2P6REE0"/>
<dbReference type="EMBL" id="PDCK01000041">
    <property type="protein sequence ID" value="PRQ44802.1"/>
    <property type="molecule type" value="Genomic_DNA"/>
</dbReference>
<protein>
    <submittedName>
        <fullName evidence="1">Uncharacterized protein</fullName>
    </submittedName>
</protein>
<proteinExistence type="predicted"/>
<dbReference type="Gramene" id="PRQ44802">
    <property type="protein sequence ID" value="PRQ44802"/>
    <property type="gene ID" value="RchiOBHm_Chr3g0483271"/>
</dbReference>